<reference evidence="2 3" key="1">
    <citation type="journal article" date="2015" name="Genome Announc.">
        <title>Draft Genome Sequences of Marine Isolates of Thalassomonas viridans and Thalassomonas actiniarum.</title>
        <authorList>
            <person name="Olonade I."/>
            <person name="van Zyl L.J."/>
            <person name="Trindade M."/>
        </authorList>
    </citation>
    <scope>NUCLEOTIDE SEQUENCE [LARGE SCALE GENOMIC DNA]</scope>
    <source>
        <strain evidence="2 3">XOM25</strain>
    </source>
</reference>
<dbReference type="EMBL" id="CP059733">
    <property type="protein sequence ID" value="WDE07868.1"/>
    <property type="molecule type" value="Genomic_DNA"/>
</dbReference>
<reference evidence="2 3" key="2">
    <citation type="journal article" date="2022" name="Mar. Drugs">
        <title>Bioassay-Guided Fractionation Leads to the Detection of Cholic Acid Generated by the Rare Thalassomonas sp.</title>
        <authorList>
            <person name="Pheiffer F."/>
            <person name="Schneider Y.K."/>
            <person name="Hansen E.H."/>
            <person name="Andersen J.H."/>
            <person name="Isaksson J."/>
            <person name="Busche T."/>
            <person name="R C."/>
            <person name="Kalinowski J."/>
            <person name="Zyl L.V."/>
            <person name="Trindade M."/>
        </authorList>
    </citation>
    <scope>NUCLEOTIDE SEQUENCE [LARGE SCALE GENOMIC DNA]</scope>
    <source>
        <strain evidence="2 3">XOM25</strain>
    </source>
</reference>
<name>A0AAE9Z9N1_9GAMM</name>
<accession>A0AAE9Z9N1</accession>
<evidence type="ECO:0000313" key="3">
    <source>
        <dbReference type="Proteomes" id="UP000032352"/>
    </source>
</evidence>
<organism evidence="2 3">
    <name type="scientific">Thalassomonas viridans</name>
    <dbReference type="NCBI Taxonomy" id="137584"/>
    <lineage>
        <taxon>Bacteria</taxon>
        <taxon>Pseudomonadati</taxon>
        <taxon>Pseudomonadota</taxon>
        <taxon>Gammaproteobacteria</taxon>
        <taxon>Alteromonadales</taxon>
        <taxon>Colwelliaceae</taxon>
        <taxon>Thalassomonas</taxon>
    </lineage>
</organism>
<feature type="region of interest" description="Disordered" evidence="1">
    <location>
        <begin position="26"/>
        <end position="51"/>
    </location>
</feature>
<protein>
    <submittedName>
        <fullName evidence="2">Uncharacterized protein</fullName>
    </submittedName>
</protein>
<dbReference type="AlphaFoldDB" id="A0AAE9Z9N1"/>
<dbReference type="RefSeq" id="WP_274038623.1">
    <property type="nucleotide sequence ID" value="NZ_CP059733.1"/>
</dbReference>
<sequence>MAKPNDMPEFHSIKVYLTEKKLAPHSLTPASTDHLPGKFPQLMLSGGQTHV</sequence>
<dbReference type="KEGG" id="tvd:SG34_013855"/>
<gene>
    <name evidence="2" type="ORF">SG34_013855</name>
</gene>
<dbReference type="Proteomes" id="UP000032352">
    <property type="component" value="Chromosome"/>
</dbReference>
<evidence type="ECO:0000313" key="2">
    <source>
        <dbReference type="EMBL" id="WDE07868.1"/>
    </source>
</evidence>
<keyword evidence="3" id="KW-1185">Reference proteome</keyword>
<evidence type="ECO:0000256" key="1">
    <source>
        <dbReference type="SAM" id="MobiDB-lite"/>
    </source>
</evidence>
<proteinExistence type="predicted"/>